<dbReference type="InterPro" id="IPR037040">
    <property type="entry name" value="CNF_Rho-act_sf"/>
</dbReference>
<feature type="region of interest" description="Disordered" evidence="1">
    <location>
        <begin position="186"/>
        <end position="272"/>
    </location>
</feature>
<dbReference type="EMBL" id="FSRU01000002">
    <property type="protein sequence ID" value="SIO55408.1"/>
    <property type="molecule type" value="Genomic_DNA"/>
</dbReference>
<dbReference type="InterPro" id="IPR008430">
    <property type="entry name" value="CNF_Rho-act"/>
</dbReference>
<feature type="region of interest" description="Disordered" evidence="1">
    <location>
        <begin position="22"/>
        <end position="59"/>
    </location>
</feature>
<dbReference type="Proteomes" id="UP000185151">
    <property type="component" value="Unassembled WGS sequence"/>
</dbReference>
<protein>
    <submittedName>
        <fullName evidence="3">Rho-activating domain of cytotoxic necrotizing factor</fullName>
    </submittedName>
</protein>
<dbReference type="RefSeq" id="WP_074297718.1">
    <property type="nucleotide sequence ID" value="NZ_FSRU01000002.1"/>
</dbReference>
<evidence type="ECO:0000256" key="1">
    <source>
        <dbReference type="SAM" id="MobiDB-lite"/>
    </source>
</evidence>
<feature type="compositionally biased region" description="Low complexity" evidence="1">
    <location>
        <begin position="240"/>
        <end position="252"/>
    </location>
</feature>
<feature type="compositionally biased region" description="Basic residues" evidence="1">
    <location>
        <begin position="195"/>
        <end position="207"/>
    </location>
</feature>
<feature type="compositionally biased region" description="Low complexity" evidence="1">
    <location>
        <begin position="28"/>
        <end position="39"/>
    </location>
</feature>
<dbReference type="SUPFAM" id="SSF64438">
    <property type="entry name" value="CNF1/YfiH-like putative cysteine hydrolases"/>
    <property type="match status" value="1"/>
</dbReference>
<gene>
    <name evidence="3" type="ORF">SAMN05444165_3554</name>
</gene>
<dbReference type="InterPro" id="IPR011324">
    <property type="entry name" value="Cytotoxic_necrot_fac-like_cat"/>
</dbReference>
<name>A0A1N6KFU4_9BURK</name>
<sequence length="586" mass="62676">MKVDRSLAIYSGFEQTVNEAAHAGVKPGGSRISRSIISPGGAGQSKPQQEAPAHNGPDKVEYVGGVRIKSKYTLEEVLRIVKDALGHPVGAFAASTTDMHHVLVHDRNIAEWERAQIAEDFKQIDSIMVGLRNFHPVGAAMNLVSVNAGALHTLEEKKPLTLDQADDLLFSINDLPSADSVPIPVKRLATEGGARRPRYKPPTRIKGGRVGYPASPTHPPKLPIDAKGKKETQGSGGAGASSSTGATSTGATRPVPGTSTTPPSKQKGGAAKLVSAIKAKFSSDAHRIRNGKIEALKNKGAIYVGEKSEIRTNFDFYRYDNDVKMSEPVKSSNAGTEKTREVLYTGNGKGITSLCQGGKMYYGGWGRGNRKLSSQTDVIELANGKEGVGAVRIAFADIPPKGSLLVTAGGLSGCTVMFAADNAHFYAYHVGTSTPTRNWKTAQDGVRLLRQAHEQLKPDATRKALTHPENNDLIDVAKQYPFASVIYYGKHGESGAQADTRITGAAGPAAQGTHIHDYFQPDVKGAPIGTAFALIRKDARGRISVSTLYERGELPIANYKSDAKGNVMYDFHENDAQIDRFTPQTG</sequence>
<proteinExistence type="predicted"/>
<keyword evidence="4" id="KW-1185">Reference proteome</keyword>
<dbReference type="CDD" id="cd16834">
    <property type="entry name" value="CNF1-like"/>
    <property type="match status" value="1"/>
</dbReference>
<dbReference type="OrthoDB" id="9069767at2"/>
<dbReference type="Gene3D" id="3.60.100.10">
    <property type="entry name" value="Cytotoxic necrotizing factor, Rho-activating domain"/>
    <property type="match status" value="1"/>
</dbReference>
<feature type="domain" description="Cytotoxic necrotizing factor Rho-activating" evidence="2">
    <location>
        <begin position="283"/>
        <end position="542"/>
    </location>
</feature>
<reference evidence="3 4" key="1">
    <citation type="submission" date="2016-11" db="EMBL/GenBank/DDBJ databases">
        <authorList>
            <person name="Jaros S."/>
            <person name="Januszkiewicz K."/>
            <person name="Wedrychowicz H."/>
        </authorList>
    </citation>
    <scope>NUCLEOTIDE SEQUENCE [LARGE SCALE GENOMIC DNA]</scope>
    <source>
        <strain evidence="3 4">GAS95</strain>
    </source>
</reference>
<evidence type="ECO:0000313" key="3">
    <source>
        <dbReference type="EMBL" id="SIO55408.1"/>
    </source>
</evidence>
<accession>A0A1N6KFU4</accession>
<dbReference type="AlphaFoldDB" id="A0A1N6KFU4"/>
<dbReference type="Pfam" id="PF05785">
    <property type="entry name" value="CNF1"/>
    <property type="match status" value="1"/>
</dbReference>
<evidence type="ECO:0000313" key="4">
    <source>
        <dbReference type="Proteomes" id="UP000185151"/>
    </source>
</evidence>
<evidence type="ECO:0000259" key="2">
    <source>
        <dbReference type="Pfam" id="PF05785"/>
    </source>
</evidence>
<organism evidence="3 4">
    <name type="scientific">Paraburkholderia phenazinium</name>
    <dbReference type="NCBI Taxonomy" id="60549"/>
    <lineage>
        <taxon>Bacteria</taxon>
        <taxon>Pseudomonadati</taxon>
        <taxon>Pseudomonadota</taxon>
        <taxon>Betaproteobacteria</taxon>
        <taxon>Burkholderiales</taxon>
        <taxon>Burkholderiaceae</taxon>
        <taxon>Paraburkholderia</taxon>
    </lineage>
</organism>